<protein>
    <submittedName>
        <fullName evidence="2">Mu transposase C-terminal domain-containing protein</fullName>
    </submittedName>
</protein>
<accession>A0AAW5VVF6</accession>
<proteinExistence type="predicted"/>
<sequence>MSRYLRANDVLRTPDENEQRWRVLSAFPLDGQIKLWDYQEREEVYRSILDIGWDLKSGRIVLDRKFMPAVCAATHNDRALNEQTQRALAQLHDVENFSRTLNLSFAEAYEVARADVMAKAPTVVFASRATLYRYRKRKRNDLPLVQGSLNKGNRTPRYGQPVYDLVLHAARTLFLQPESPWTMQGLTDYINDEALKQGLIRRGQKIRSSFVQKCLKENGVADTSIFRMDPKQVPASKSVAKTRIMVQAPFDRVEQDAVHLPFVIETPEGHFSNVYLIHAIDCCTSMPLGWHLVIGSPSESDGLRCIESILFSKKTAFERLGVSPGIDVYGTPHQLVLDNGPETRGERMRKLPALGIDIKHCKARHPHEKPFVERLNRSLKEALETLPGSTRMNGKDGQRDPIKLGDICMTAEELERWVVRWYYESWIHSPLERLMVTNIHNNEGAGDTPAARWAQITQDQPIPLPPTLNAWRLALFEHHERTLSRKTGITVGGGLSYRGESLSYLIAKYGEASVKVLVDPDDFRQVFVYDGEELPLVPLTEVWVDETTPGYTVREVKDMRRQQRENVQAGEVPARFRMDLYEHSLRSKAKESNKKKSRPARNREVAGVAKKLAALERAHTQPLMSVQRISMGADSLAAVEMDFSFDETGSLPVLNRLDGEKMA</sequence>
<evidence type="ECO:0000259" key="1">
    <source>
        <dbReference type="PROSITE" id="PS50994"/>
    </source>
</evidence>
<dbReference type="GO" id="GO:0003676">
    <property type="term" value="F:nucleic acid binding"/>
    <property type="evidence" value="ECO:0007669"/>
    <property type="project" value="InterPro"/>
</dbReference>
<dbReference type="RefSeq" id="WP_026485426.1">
    <property type="nucleotide sequence ID" value="NZ_JAPKNB010000006.1"/>
</dbReference>
<dbReference type="GO" id="GO:0015074">
    <property type="term" value="P:DNA integration"/>
    <property type="evidence" value="ECO:0007669"/>
    <property type="project" value="InterPro"/>
</dbReference>
<name>A0AAW5VVF6_9BURK</name>
<dbReference type="AlphaFoldDB" id="A0AAW5VVF6"/>
<comment type="caution">
    <text evidence="2">The sequence shown here is derived from an EMBL/GenBank/DDBJ whole genome shotgun (WGS) entry which is preliminary data.</text>
</comment>
<dbReference type="Gene3D" id="3.30.420.10">
    <property type="entry name" value="Ribonuclease H-like superfamily/Ribonuclease H"/>
    <property type="match status" value="1"/>
</dbReference>
<evidence type="ECO:0000313" key="2">
    <source>
        <dbReference type="EMBL" id="MCX5565656.1"/>
    </source>
</evidence>
<dbReference type="InterPro" id="IPR012337">
    <property type="entry name" value="RNaseH-like_sf"/>
</dbReference>
<organism evidence="2 3">
    <name type="scientific">Alcaligenes phenolicus</name>
    <dbReference type="NCBI Taxonomy" id="232846"/>
    <lineage>
        <taxon>Bacteria</taxon>
        <taxon>Pseudomonadati</taxon>
        <taxon>Pseudomonadota</taxon>
        <taxon>Betaproteobacteria</taxon>
        <taxon>Burkholderiales</taxon>
        <taxon>Alcaligenaceae</taxon>
        <taxon>Alcaligenes</taxon>
    </lineage>
</organism>
<dbReference type="InterPro" id="IPR001584">
    <property type="entry name" value="Integrase_cat-core"/>
</dbReference>
<dbReference type="SUPFAM" id="SSF53098">
    <property type="entry name" value="Ribonuclease H-like"/>
    <property type="match status" value="1"/>
</dbReference>
<reference evidence="2" key="1">
    <citation type="submission" date="2022-11" db="EMBL/GenBank/DDBJ databases">
        <title>Biodiversity and phylogenetic relationships of bacteria.</title>
        <authorList>
            <person name="Machado R.A.R."/>
            <person name="Bhat A."/>
            <person name="Loulou A."/>
            <person name="Kallel S."/>
        </authorList>
    </citation>
    <scope>NUCLEOTIDE SEQUENCE</scope>
    <source>
        <strain evidence="2">DSM 16503</strain>
    </source>
</reference>
<gene>
    <name evidence="2" type="ORF">OSH02_09785</name>
</gene>
<dbReference type="Proteomes" id="UP001208074">
    <property type="component" value="Unassembled WGS sequence"/>
</dbReference>
<evidence type="ECO:0000313" key="3">
    <source>
        <dbReference type="Proteomes" id="UP001208074"/>
    </source>
</evidence>
<dbReference type="PROSITE" id="PS50994">
    <property type="entry name" value="INTEGRASE"/>
    <property type="match status" value="1"/>
</dbReference>
<dbReference type="EMBL" id="JAPKNB010000006">
    <property type="protein sequence ID" value="MCX5565656.1"/>
    <property type="molecule type" value="Genomic_DNA"/>
</dbReference>
<dbReference type="InterPro" id="IPR036397">
    <property type="entry name" value="RNaseH_sf"/>
</dbReference>
<feature type="domain" description="Integrase catalytic" evidence="1">
    <location>
        <begin position="245"/>
        <end position="457"/>
    </location>
</feature>